<evidence type="ECO:0000256" key="2">
    <source>
        <dbReference type="SAM" id="Phobius"/>
    </source>
</evidence>
<reference evidence="3 4" key="1">
    <citation type="submission" date="2024-06" db="EMBL/GenBank/DDBJ databases">
        <title>The Natural Products Discovery Center: Release of the First 8490 Sequenced Strains for Exploring Actinobacteria Biosynthetic Diversity.</title>
        <authorList>
            <person name="Kalkreuter E."/>
            <person name="Kautsar S.A."/>
            <person name="Yang D."/>
            <person name="Bader C.D."/>
            <person name="Teijaro C.N."/>
            <person name="Fluegel L."/>
            <person name="Davis C.M."/>
            <person name="Simpson J.R."/>
            <person name="Lauterbach L."/>
            <person name="Steele A.D."/>
            <person name="Gui C."/>
            <person name="Meng S."/>
            <person name="Li G."/>
            <person name="Viehrig K."/>
            <person name="Ye F."/>
            <person name="Su P."/>
            <person name="Kiefer A.F."/>
            <person name="Nichols A."/>
            <person name="Cepeda A.J."/>
            <person name="Yan W."/>
            <person name="Fan B."/>
            <person name="Jiang Y."/>
            <person name="Adhikari A."/>
            <person name="Zheng C.-J."/>
            <person name="Schuster L."/>
            <person name="Cowan T.M."/>
            <person name="Smanski M.J."/>
            <person name="Chevrette M.G."/>
            <person name="De Carvalho L.P.S."/>
            <person name="Shen B."/>
        </authorList>
    </citation>
    <scope>NUCLEOTIDE SEQUENCE [LARGE SCALE GENOMIC DNA]</scope>
    <source>
        <strain evidence="3 4">NPDC000634</strain>
    </source>
</reference>
<dbReference type="EMBL" id="JBEPCU010000207">
    <property type="protein sequence ID" value="MER6978216.1"/>
    <property type="molecule type" value="Genomic_DNA"/>
</dbReference>
<dbReference type="SUPFAM" id="SSF103473">
    <property type="entry name" value="MFS general substrate transporter"/>
    <property type="match status" value="1"/>
</dbReference>
<dbReference type="Proteomes" id="UP001458415">
    <property type="component" value="Unassembled WGS sequence"/>
</dbReference>
<comment type="caution">
    <text evidence="3">The sequence shown here is derived from an EMBL/GenBank/DDBJ whole genome shotgun (WGS) entry which is preliminary data.</text>
</comment>
<feature type="transmembrane region" description="Helical" evidence="2">
    <location>
        <begin position="39"/>
        <end position="60"/>
    </location>
</feature>
<feature type="region of interest" description="Disordered" evidence="1">
    <location>
        <begin position="86"/>
        <end position="117"/>
    </location>
</feature>
<feature type="compositionally biased region" description="Polar residues" evidence="1">
    <location>
        <begin position="91"/>
        <end position="100"/>
    </location>
</feature>
<evidence type="ECO:0000313" key="3">
    <source>
        <dbReference type="EMBL" id="MER6978216.1"/>
    </source>
</evidence>
<proteinExistence type="predicted"/>
<name>A0ABV1W1Z1_9ACTN</name>
<keyword evidence="2" id="KW-1133">Transmembrane helix</keyword>
<evidence type="ECO:0000313" key="4">
    <source>
        <dbReference type="Proteomes" id="UP001458415"/>
    </source>
</evidence>
<organism evidence="3 4">
    <name type="scientific">Streptomyces carpinensis</name>
    <dbReference type="NCBI Taxonomy" id="66369"/>
    <lineage>
        <taxon>Bacteria</taxon>
        <taxon>Bacillati</taxon>
        <taxon>Actinomycetota</taxon>
        <taxon>Actinomycetes</taxon>
        <taxon>Kitasatosporales</taxon>
        <taxon>Streptomycetaceae</taxon>
        <taxon>Streptomyces</taxon>
    </lineage>
</organism>
<evidence type="ECO:0000256" key="1">
    <source>
        <dbReference type="SAM" id="MobiDB-lite"/>
    </source>
</evidence>
<keyword evidence="4" id="KW-1185">Reference proteome</keyword>
<keyword evidence="2" id="KW-0472">Membrane</keyword>
<dbReference type="RefSeq" id="WP_208640976.1">
    <property type="nucleotide sequence ID" value="NZ_MUBM01000600.1"/>
</dbReference>
<dbReference type="InterPro" id="IPR036259">
    <property type="entry name" value="MFS_trans_sf"/>
</dbReference>
<protein>
    <submittedName>
        <fullName evidence="3">Uncharacterized protein</fullName>
    </submittedName>
</protein>
<accession>A0ABV1W1Z1</accession>
<keyword evidence="2" id="KW-0812">Transmembrane</keyword>
<sequence length="117" mass="12438">MNRAPRLGLVAALAAVFVGRFIPAPQQRAEVRCLRQGRLWLALAAAVLTMGGTLATYTYIPPLLTHRAGIPARTIPLAIVFGSAPAKPSPWSATSPTRTALETPIRPICTSEANNSH</sequence>
<gene>
    <name evidence="3" type="ORF">ABT317_14680</name>
</gene>